<feature type="compositionally biased region" description="Polar residues" evidence="1">
    <location>
        <begin position="59"/>
        <end position="75"/>
    </location>
</feature>
<dbReference type="AlphaFoldDB" id="A0A6I8LZH9"/>
<evidence type="ECO:0000256" key="2">
    <source>
        <dbReference type="SAM" id="SignalP"/>
    </source>
</evidence>
<evidence type="ECO:0008006" key="5">
    <source>
        <dbReference type="Google" id="ProtNLM"/>
    </source>
</evidence>
<sequence length="188" mass="20234">MFRRALLTATAICAALFSVAALPAQAATSPTGGTGGTALQVPAGESMFAFDMGPAPASTPRSGESVSSSPKCSSTGTYGVLRYQVCFRYNCDSKSCNTWAYLGIVNNATTPRSVDWHLTYSTSYNPGVYTWDDSGTNSIAATDQQTIFSGRSWHHYYCNFRHNEQLIVQYGSADWSPEVVASDYLACV</sequence>
<evidence type="ECO:0000256" key="1">
    <source>
        <dbReference type="SAM" id="MobiDB-lite"/>
    </source>
</evidence>
<dbReference type="Proteomes" id="UP000399805">
    <property type="component" value="Unassembled WGS sequence"/>
</dbReference>
<dbReference type="RefSeq" id="WP_155547821.1">
    <property type="nucleotide sequence ID" value="NZ_CABVGP010000003.1"/>
</dbReference>
<gene>
    <name evidence="3" type="ORF">AA23TX_07813</name>
</gene>
<evidence type="ECO:0000313" key="3">
    <source>
        <dbReference type="EMBL" id="VVJ22901.1"/>
    </source>
</evidence>
<feature type="region of interest" description="Disordered" evidence="1">
    <location>
        <begin position="54"/>
        <end position="75"/>
    </location>
</feature>
<keyword evidence="4" id="KW-1185">Reference proteome</keyword>
<name>A0A6I8LZH9_9PSEU</name>
<proteinExistence type="predicted"/>
<evidence type="ECO:0000313" key="4">
    <source>
        <dbReference type="Proteomes" id="UP000399805"/>
    </source>
</evidence>
<feature type="signal peptide" evidence="2">
    <location>
        <begin position="1"/>
        <end position="26"/>
    </location>
</feature>
<dbReference type="EMBL" id="CABVGP010000003">
    <property type="protein sequence ID" value="VVJ22901.1"/>
    <property type="molecule type" value="Genomic_DNA"/>
</dbReference>
<feature type="chain" id="PRO_5026253362" description="Secreted protein" evidence="2">
    <location>
        <begin position="27"/>
        <end position="188"/>
    </location>
</feature>
<organism evidence="3 4">
    <name type="scientific">Amycolatopsis camponoti</name>
    <dbReference type="NCBI Taxonomy" id="2606593"/>
    <lineage>
        <taxon>Bacteria</taxon>
        <taxon>Bacillati</taxon>
        <taxon>Actinomycetota</taxon>
        <taxon>Actinomycetes</taxon>
        <taxon>Pseudonocardiales</taxon>
        <taxon>Pseudonocardiaceae</taxon>
        <taxon>Amycolatopsis</taxon>
    </lineage>
</organism>
<keyword evidence="2" id="KW-0732">Signal</keyword>
<protein>
    <recommendedName>
        <fullName evidence="5">Secreted protein</fullName>
    </recommendedName>
</protein>
<accession>A0A6I8LZH9</accession>
<reference evidence="3 4" key="1">
    <citation type="submission" date="2019-09" db="EMBL/GenBank/DDBJ databases">
        <authorList>
            <person name="Leyn A S."/>
        </authorList>
    </citation>
    <scope>NUCLEOTIDE SEQUENCE [LARGE SCALE GENOMIC DNA]</scope>
    <source>
        <strain evidence="3">AA231_1</strain>
    </source>
</reference>